<evidence type="ECO:0000256" key="2">
    <source>
        <dbReference type="ARBA" id="ARBA00023125"/>
    </source>
</evidence>
<organism evidence="5 6">
    <name type="scientific">Shewanella piezotolerans (strain WP3 / JCM 13877)</name>
    <dbReference type="NCBI Taxonomy" id="225849"/>
    <lineage>
        <taxon>Bacteria</taxon>
        <taxon>Pseudomonadati</taxon>
        <taxon>Pseudomonadota</taxon>
        <taxon>Gammaproteobacteria</taxon>
        <taxon>Alteromonadales</taxon>
        <taxon>Shewanellaceae</taxon>
        <taxon>Shewanella</taxon>
    </lineage>
</organism>
<evidence type="ECO:0000256" key="3">
    <source>
        <dbReference type="ARBA" id="ARBA00023163"/>
    </source>
</evidence>
<dbReference type="InterPro" id="IPR009057">
    <property type="entry name" value="Homeodomain-like_sf"/>
</dbReference>
<evidence type="ECO:0000313" key="6">
    <source>
        <dbReference type="Proteomes" id="UP000000753"/>
    </source>
</evidence>
<dbReference type="SMART" id="SM00342">
    <property type="entry name" value="HTH_ARAC"/>
    <property type="match status" value="1"/>
</dbReference>
<dbReference type="PANTHER" id="PTHR47894:SF1">
    <property type="entry name" value="HTH-TYPE TRANSCRIPTIONAL REGULATOR VQSM"/>
    <property type="match status" value="1"/>
</dbReference>
<dbReference type="GO" id="GO:0000976">
    <property type="term" value="F:transcription cis-regulatory region binding"/>
    <property type="evidence" value="ECO:0007669"/>
    <property type="project" value="TreeGrafter"/>
</dbReference>
<proteinExistence type="predicted"/>
<dbReference type="Pfam" id="PF12833">
    <property type="entry name" value="HTH_18"/>
    <property type="match status" value="1"/>
</dbReference>
<feature type="domain" description="HTH araC/xylS-type" evidence="4">
    <location>
        <begin position="235"/>
        <end position="336"/>
    </location>
</feature>
<dbReference type="eggNOG" id="COG2207">
    <property type="taxonomic scope" value="Bacteria"/>
</dbReference>
<dbReference type="GO" id="GO:0005829">
    <property type="term" value="C:cytosol"/>
    <property type="evidence" value="ECO:0007669"/>
    <property type="project" value="TreeGrafter"/>
</dbReference>
<keyword evidence="3" id="KW-0804">Transcription</keyword>
<dbReference type="KEGG" id="swp:swp_1935"/>
<dbReference type="RefSeq" id="WP_020912067.1">
    <property type="nucleotide sequence ID" value="NC_011566.1"/>
</dbReference>
<gene>
    <name evidence="5" type="ordered locus">swp_1935</name>
</gene>
<dbReference type="Pfam" id="PF12625">
    <property type="entry name" value="Arabinose_bd"/>
    <property type="match status" value="1"/>
</dbReference>
<keyword evidence="2" id="KW-0238">DNA-binding</keyword>
<keyword evidence="6" id="KW-1185">Reference proteome</keyword>
<dbReference type="AlphaFoldDB" id="B8CLP1"/>
<dbReference type="SUPFAM" id="SSF46689">
    <property type="entry name" value="Homeodomain-like"/>
    <property type="match status" value="1"/>
</dbReference>
<dbReference type="OrthoDB" id="6816069at2"/>
<dbReference type="EMBL" id="CP000472">
    <property type="protein sequence ID" value="ACJ28692.1"/>
    <property type="molecule type" value="Genomic_DNA"/>
</dbReference>
<sequence length="348" mass="39218">MHKTCSYKPHLMVGDQSYPAYELRNLLSYLKKQFGIEAVEQLCQEIGVGENELVHSQFVYVWQVDYAMTFLQNLSQDPEVGAKAASDYQVKDLGFLLGYLTEYTTLGECLEFVIAHPELVGSFSDTLIRNEEGLLKVRWLNTNKLDVNKYSCQFQHSIASLMTFARELTGIEVNVKEIALAEPNRCADFLASCTGASVRFDAEFFEWSIEHQLLSLPITFSFAATEPCITVDPSHSYISLLLTELRESAPELPSMDAKALAQNISSRTLRRRLSNAGTSYQKLVDQVRCQMAIDLILSSERSIESIADLMGFGDVSHFRQSFKHWIGHPPGHFHRLNRGKDKASGSLN</sequence>
<dbReference type="GO" id="GO:0003700">
    <property type="term" value="F:DNA-binding transcription factor activity"/>
    <property type="evidence" value="ECO:0007669"/>
    <property type="project" value="InterPro"/>
</dbReference>
<evidence type="ECO:0000313" key="5">
    <source>
        <dbReference type="EMBL" id="ACJ28692.1"/>
    </source>
</evidence>
<dbReference type="HOGENOM" id="CLU_047522_3_4_6"/>
<dbReference type="Gene3D" id="1.10.10.60">
    <property type="entry name" value="Homeodomain-like"/>
    <property type="match status" value="1"/>
</dbReference>
<name>B8CLP1_SHEPW</name>
<protein>
    <submittedName>
        <fullName evidence="5">Transcriptional regulator, AraC family</fullName>
    </submittedName>
</protein>
<keyword evidence="1" id="KW-0805">Transcription regulation</keyword>
<evidence type="ECO:0000256" key="1">
    <source>
        <dbReference type="ARBA" id="ARBA00023015"/>
    </source>
</evidence>
<dbReference type="Proteomes" id="UP000000753">
    <property type="component" value="Chromosome"/>
</dbReference>
<dbReference type="PANTHER" id="PTHR47894">
    <property type="entry name" value="HTH-TYPE TRANSCRIPTIONAL REGULATOR GADX"/>
    <property type="match status" value="1"/>
</dbReference>
<dbReference type="InterPro" id="IPR032687">
    <property type="entry name" value="AraC-type_N"/>
</dbReference>
<dbReference type="STRING" id="225849.swp_1935"/>
<evidence type="ECO:0000259" key="4">
    <source>
        <dbReference type="PROSITE" id="PS01124"/>
    </source>
</evidence>
<reference evidence="5 6" key="1">
    <citation type="journal article" date="2008" name="PLoS ONE">
        <title>Environmental adaptation: genomic analysis of the piezotolerant and psychrotolerant deep-sea iron reducing bacterium Shewanella piezotolerans WP3.</title>
        <authorList>
            <person name="Wang F."/>
            <person name="Wang J."/>
            <person name="Jian H."/>
            <person name="Zhang B."/>
            <person name="Li S."/>
            <person name="Wang F."/>
            <person name="Zeng X."/>
            <person name="Gao L."/>
            <person name="Bartlett D.H."/>
            <person name="Yu J."/>
            <person name="Hu S."/>
            <person name="Xiao X."/>
        </authorList>
    </citation>
    <scope>NUCLEOTIDE SEQUENCE [LARGE SCALE GENOMIC DNA]</scope>
    <source>
        <strain evidence="6">WP3 / JCM 13877</strain>
    </source>
</reference>
<dbReference type="PROSITE" id="PS01124">
    <property type="entry name" value="HTH_ARAC_FAMILY_2"/>
    <property type="match status" value="1"/>
</dbReference>
<accession>B8CLP1</accession>
<dbReference type="InterPro" id="IPR018060">
    <property type="entry name" value="HTH_AraC"/>
</dbReference>